<feature type="region of interest" description="Disordered" evidence="1">
    <location>
        <begin position="203"/>
        <end position="250"/>
    </location>
</feature>
<protein>
    <submittedName>
        <fullName evidence="3">Uncharacterized protein</fullName>
    </submittedName>
</protein>
<evidence type="ECO:0000313" key="4">
    <source>
        <dbReference type="Proteomes" id="UP000077071"/>
    </source>
</evidence>
<evidence type="ECO:0000256" key="1">
    <source>
        <dbReference type="SAM" id="MobiDB-lite"/>
    </source>
</evidence>
<dbReference type="Proteomes" id="UP000077071">
    <property type="component" value="Chromosome"/>
</dbReference>
<evidence type="ECO:0000313" key="3">
    <source>
        <dbReference type="EMBL" id="AND17991.1"/>
    </source>
</evidence>
<gene>
    <name evidence="3" type="ORF">A6122_2883</name>
</gene>
<dbReference type="KEGG" id="rtn:A6122_2883"/>
<evidence type="ECO:0000256" key="2">
    <source>
        <dbReference type="SAM" id="Phobius"/>
    </source>
</evidence>
<accession>A0A161JPJ8</accession>
<keyword evidence="2" id="KW-0812">Transmembrane</keyword>
<keyword evidence="2" id="KW-0472">Membrane</keyword>
<keyword evidence="2" id="KW-1133">Transmembrane helix</keyword>
<dbReference type="STRING" id="33888.A6122_2883"/>
<dbReference type="EMBL" id="CP015515">
    <property type="protein sequence ID" value="AND17991.1"/>
    <property type="molecule type" value="Genomic_DNA"/>
</dbReference>
<feature type="compositionally biased region" description="Low complexity" evidence="1">
    <location>
        <begin position="215"/>
        <end position="237"/>
    </location>
</feature>
<feature type="transmembrane region" description="Helical" evidence="2">
    <location>
        <begin position="129"/>
        <end position="152"/>
    </location>
</feature>
<reference evidence="3 4" key="1">
    <citation type="submission" date="2016-05" db="EMBL/GenBank/DDBJ databases">
        <title>Complete genome sequence of Rathayibacter tritici NCPPB 1953.</title>
        <authorList>
            <person name="Park J."/>
            <person name="Lee H.-H."/>
            <person name="Lee S.-W."/>
            <person name="Seo Y.-S."/>
        </authorList>
    </citation>
    <scope>NUCLEOTIDE SEQUENCE [LARGE SCALE GENOMIC DNA]</scope>
    <source>
        <strain evidence="3 4">NCPPB 1953</strain>
    </source>
</reference>
<sequence>MYRGASRPPATTSDHLEKIMTTATPTSLADGSSVTHGTATTTIADGVVEKVADSAARGDSCAHDRGNAAARALRAAVTAQDRGQGISVEVGEGQVAASLTVVTAPLTAGRALDPRLVRLTTHSSRTGSAIALAVLLILLFVWLGTEAVLAVLGRPALFVAPQDGASSLLTAAAVPIALTAAAGAVLALVGLVLIVVSLASNRREGSPPRWRRSSARSGPGSRRPSPGSTGRGTRSRAFAGIWGGTTLPEYRGRGLYGLVRVSTTPRSRRRRTHNEG</sequence>
<dbReference type="AlphaFoldDB" id="A0A161JPJ8"/>
<dbReference type="PATRIC" id="fig|33888.3.peg.3239"/>
<feature type="transmembrane region" description="Helical" evidence="2">
    <location>
        <begin position="172"/>
        <end position="199"/>
    </location>
</feature>
<organism evidence="3 4">
    <name type="scientific">Rathayibacter tritici</name>
    <dbReference type="NCBI Taxonomy" id="33888"/>
    <lineage>
        <taxon>Bacteria</taxon>
        <taxon>Bacillati</taxon>
        <taxon>Actinomycetota</taxon>
        <taxon>Actinomycetes</taxon>
        <taxon>Micrococcales</taxon>
        <taxon>Microbacteriaceae</taxon>
        <taxon>Rathayibacter</taxon>
    </lineage>
</organism>
<proteinExistence type="predicted"/>
<keyword evidence="4" id="KW-1185">Reference proteome</keyword>
<name>A0A161JPJ8_9MICO</name>